<evidence type="ECO:0000256" key="1">
    <source>
        <dbReference type="SAM" id="Coils"/>
    </source>
</evidence>
<dbReference type="Gramene" id="RZC65657">
    <property type="protein sequence ID" value="RZC65657"/>
    <property type="gene ID" value="C5167_009343"/>
</dbReference>
<dbReference type="Proteomes" id="UP000316621">
    <property type="component" value="Chromosome 6"/>
</dbReference>
<protein>
    <submittedName>
        <fullName evidence="3">Uncharacterized protein</fullName>
    </submittedName>
</protein>
<feature type="compositionally biased region" description="Polar residues" evidence="2">
    <location>
        <begin position="552"/>
        <end position="562"/>
    </location>
</feature>
<feature type="region of interest" description="Disordered" evidence="2">
    <location>
        <begin position="641"/>
        <end position="676"/>
    </location>
</feature>
<name>A0A4Y7JY94_PAPSO</name>
<evidence type="ECO:0000256" key="2">
    <source>
        <dbReference type="SAM" id="MobiDB-lite"/>
    </source>
</evidence>
<dbReference type="EMBL" id="CM010720">
    <property type="protein sequence ID" value="RZC65657.1"/>
    <property type="molecule type" value="Genomic_DNA"/>
</dbReference>
<feature type="region of interest" description="Disordered" evidence="2">
    <location>
        <begin position="54"/>
        <end position="75"/>
    </location>
</feature>
<dbReference type="STRING" id="3469.A0A4Y7JY94"/>
<dbReference type="PANTHER" id="PTHR31071">
    <property type="entry name" value="GB|AAF24581.1"/>
    <property type="match status" value="1"/>
</dbReference>
<keyword evidence="1" id="KW-0175">Coiled coil</keyword>
<evidence type="ECO:0000313" key="4">
    <source>
        <dbReference type="Proteomes" id="UP000316621"/>
    </source>
</evidence>
<feature type="region of interest" description="Disordered" evidence="2">
    <location>
        <begin position="1"/>
        <end position="40"/>
    </location>
</feature>
<feature type="compositionally biased region" description="Basic and acidic residues" evidence="2">
    <location>
        <begin position="577"/>
        <end position="588"/>
    </location>
</feature>
<feature type="compositionally biased region" description="Polar residues" evidence="2">
    <location>
        <begin position="661"/>
        <end position="673"/>
    </location>
</feature>
<organism evidence="3 4">
    <name type="scientific">Papaver somniferum</name>
    <name type="common">Opium poppy</name>
    <dbReference type="NCBI Taxonomy" id="3469"/>
    <lineage>
        <taxon>Eukaryota</taxon>
        <taxon>Viridiplantae</taxon>
        <taxon>Streptophyta</taxon>
        <taxon>Embryophyta</taxon>
        <taxon>Tracheophyta</taxon>
        <taxon>Spermatophyta</taxon>
        <taxon>Magnoliopsida</taxon>
        <taxon>Ranunculales</taxon>
        <taxon>Papaveraceae</taxon>
        <taxon>Papaveroideae</taxon>
        <taxon>Papaver</taxon>
    </lineage>
</organism>
<evidence type="ECO:0000313" key="3">
    <source>
        <dbReference type="EMBL" id="RZC65657.1"/>
    </source>
</evidence>
<feature type="compositionally biased region" description="Acidic residues" evidence="2">
    <location>
        <begin position="527"/>
        <end position="539"/>
    </location>
</feature>
<gene>
    <name evidence="3" type="ORF">C5167_009343</name>
</gene>
<dbReference type="InterPro" id="IPR043424">
    <property type="entry name" value="BLT-like"/>
</dbReference>
<accession>A0A4Y7JY94</accession>
<feature type="compositionally biased region" description="Polar residues" evidence="2">
    <location>
        <begin position="1"/>
        <end position="14"/>
    </location>
</feature>
<feature type="region of interest" description="Disordered" evidence="2">
    <location>
        <begin position="500"/>
        <end position="606"/>
    </location>
</feature>
<sequence length="721" mass="81166">MKISNPSHHYSSSEKIPVRLLSSSKNASPDSDLHQGITKNKLLGRKKIRNPGFNVKLKKDVGNGKRSGPATPLLSWKFNDKKNVEEDNDTNKGDANLSKRCRRKVKSNGGGGTERDSSVSARKLAAGLLWQLEDVHGGQRRVTPKKSSDHLEFEGGVAHLPFHCHGDARSREFGAEKEDLLQSNVSFCGPKNGYLYKVNPSMSLKNSVMERATKWDPGYSKTSDEVYRFYGQMKLLEDQQIANVSVVSTLQAELEQARTRIDELENERRSSKKKLEHFLRKLADEKAAWRSREYEKVRAIIDDVKGELNRERKNRQRMELVNSKLVGELAEVKLSAKRYMQDYEKERKSRELMEEVCDELAKEIGEDKAEVEALKRDSMKIREEVDEERKMLQMAEVWREERVQMKLVDAKLTLEDKYSQLSKLILDLDAFLRMRCTTLDVMEMREAELLRGAASNVKIQDTKFSYEPPKSDDIFSIFEELQGEIMEKEIGPCQGYSPASHIHTMSPDANGYSRKSMSKYSNGSIDENGEVEEEDDDGSGWETVSQADELGSSYSQEGTDPSVNKIRRKSNVSAGGKEWEDNAGRETPDTEISEISSGSARRSIKKKGSSIARIWRSLPTNGDNCKTISVDGTNGRLSNGRISNVGTISPDHGSGKGGLSPRSSIGHWSSPDSANPHVTRGMKGCIEWPLGNQKNSLKAKLLEARMESQKIQLRQVLKQKI</sequence>
<dbReference type="OMA" id="MKMRDEV"/>
<proteinExistence type="predicted"/>
<feature type="coiled-coil region" evidence="1">
    <location>
        <begin position="247"/>
        <end position="391"/>
    </location>
</feature>
<dbReference type="OrthoDB" id="1927957at2759"/>
<dbReference type="AlphaFoldDB" id="A0A4Y7JY94"/>
<feature type="compositionally biased region" description="Polar residues" evidence="2">
    <location>
        <begin position="513"/>
        <end position="522"/>
    </location>
</feature>
<keyword evidence="4" id="KW-1185">Reference proteome</keyword>
<dbReference type="PANTHER" id="PTHR31071:SF2">
    <property type="entry name" value="ACTIN CYTOSKELETON-REGULATORY COMPLEX PAN-LIKE PROTEIN"/>
    <property type="match status" value="1"/>
</dbReference>
<reference evidence="3 4" key="1">
    <citation type="journal article" date="2018" name="Science">
        <title>The opium poppy genome and morphinan production.</title>
        <authorList>
            <person name="Guo L."/>
            <person name="Winzer T."/>
            <person name="Yang X."/>
            <person name="Li Y."/>
            <person name="Ning Z."/>
            <person name="He Z."/>
            <person name="Teodor R."/>
            <person name="Lu Y."/>
            <person name="Bowser T.A."/>
            <person name="Graham I.A."/>
            <person name="Ye K."/>
        </authorList>
    </citation>
    <scope>NUCLEOTIDE SEQUENCE [LARGE SCALE GENOMIC DNA]</scope>
    <source>
        <strain evidence="4">cv. HN1</strain>
        <tissue evidence="3">Leaves</tissue>
    </source>
</reference>